<dbReference type="Proteomes" id="UP000676885">
    <property type="component" value="Chromosome"/>
</dbReference>
<evidence type="ECO:0000313" key="10">
    <source>
        <dbReference type="EMBL" id="QWC08737.1"/>
    </source>
</evidence>
<feature type="transmembrane region" description="Helical" evidence="8">
    <location>
        <begin position="324"/>
        <end position="340"/>
    </location>
</feature>
<protein>
    <submittedName>
        <fullName evidence="10">Glycosyltransferase family 39 protein</fullName>
        <ecNumber evidence="10">2.4.-.-</ecNumber>
    </submittedName>
</protein>
<keyword evidence="7 8" id="KW-0472">Membrane</keyword>
<feature type="transmembrane region" description="Helical" evidence="8">
    <location>
        <begin position="299"/>
        <end position="319"/>
    </location>
</feature>
<keyword evidence="6 8" id="KW-1133">Transmembrane helix</keyword>
<dbReference type="GO" id="GO:0016763">
    <property type="term" value="F:pentosyltransferase activity"/>
    <property type="evidence" value="ECO:0007669"/>
    <property type="project" value="TreeGrafter"/>
</dbReference>
<evidence type="ECO:0000256" key="3">
    <source>
        <dbReference type="ARBA" id="ARBA00022676"/>
    </source>
</evidence>
<feature type="transmembrane region" description="Helical" evidence="8">
    <location>
        <begin position="233"/>
        <end position="255"/>
    </location>
</feature>
<dbReference type="AlphaFoldDB" id="A0A975M2L0"/>
<dbReference type="PANTHER" id="PTHR33908">
    <property type="entry name" value="MANNOSYLTRANSFERASE YKCB-RELATED"/>
    <property type="match status" value="1"/>
</dbReference>
<keyword evidence="11" id="KW-1185">Reference proteome</keyword>
<sequence length="534" mass="58581">MSTVTTPATAHEEQVRRIPTLPPARRKALRREIRLDRYALAALGVLATVLSLWNLNGSPSYSEDGGTYTAQAFSVLEGSLAPYTYWYDHPPLGWIQLGALAWIPYNLGFGDGTFIGATRYVITVYFVATALLVFLLARRFRVRRPLAALAVVILVLSPLSLTLGRQVHLDNIGAPWLLLAFYLALSPRKALWHHVAAGAFFAIAVLSKETLAIFGPALLVAMLNRRSWSNRSFSVAGFLVVGGLILSFYPLMALLRGELTAGPDHVSLQEALEYQFFARSGSGYIWEAGSDRAELLNGWLYFDRYIIAAGCVAAVVCLFRRRTLWVAVAILSFAIPVFIGQGYLPAMYIVGVLPYLVLALGGALNMLWDQVEKSAAAGPPGLKPVVRATAAAVIASGVALMSVPQWFEQDRTLLTSQANDEWRSTLTWVQENVPRQDTVLTPYSMWQDLNSAGWDDPWTMIVTEKADLDSRFAVEHPEGWQAIDWIIVGPIVRSNVEILGLTTVGQALENAEPVAGFGEWSVYRVQDVPAAAGT</sequence>
<feature type="transmembrane region" description="Helical" evidence="8">
    <location>
        <begin position="35"/>
        <end position="53"/>
    </location>
</feature>
<accession>A0A975M2L0</accession>
<dbReference type="EMBL" id="CP076022">
    <property type="protein sequence ID" value="QWC08737.1"/>
    <property type="molecule type" value="Genomic_DNA"/>
</dbReference>
<evidence type="ECO:0000256" key="4">
    <source>
        <dbReference type="ARBA" id="ARBA00022679"/>
    </source>
</evidence>
<dbReference type="RefSeq" id="WP_210228892.1">
    <property type="nucleotide sequence ID" value="NZ_CP076022.1"/>
</dbReference>
<evidence type="ECO:0000256" key="6">
    <source>
        <dbReference type="ARBA" id="ARBA00022989"/>
    </source>
</evidence>
<feature type="domain" description="Glycosyltransferase RgtA/B/C/D-like" evidence="9">
    <location>
        <begin position="117"/>
        <end position="239"/>
    </location>
</feature>
<proteinExistence type="predicted"/>
<feature type="transmembrane region" description="Helical" evidence="8">
    <location>
        <begin position="346"/>
        <end position="368"/>
    </location>
</feature>
<dbReference type="GO" id="GO:0009103">
    <property type="term" value="P:lipopolysaccharide biosynthetic process"/>
    <property type="evidence" value="ECO:0007669"/>
    <property type="project" value="UniProtKB-ARBA"/>
</dbReference>
<dbReference type="KEGG" id="ajg:KKR91_09250"/>
<evidence type="ECO:0000313" key="11">
    <source>
        <dbReference type="Proteomes" id="UP000676885"/>
    </source>
</evidence>
<dbReference type="Pfam" id="PF13231">
    <property type="entry name" value="PMT_2"/>
    <property type="match status" value="1"/>
</dbReference>
<dbReference type="InterPro" id="IPR038731">
    <property type="entry name" value="RgtA/B/C-like"/>
</dbReference>
<comment type="subcellular location">
    <subcellularLocation>
        <location evidence="1">Cell membrane</location>
        <topology evidence="1">Multi-pass membrane protein</topology>
    </subcellularLocation>
</comment>
<keyword evidence="2" id="KW-1003">Cell membrane</keyword>
<dbReference type="EC" id="2.4.-.-" evidence="10"/>
<dbReference type="GO" id="GO:0005886">
    <property type="term" value="C:plasma membrane"/>
    <property type="evidence" value="ECO:0007669"/>
    <property type="project" value="UniProtKB-SubCell"/>
</dbReference>
<keyword evidence="4 10" id="KW-0808">Transferase</keyword>
<feature type="transmembrane region" description="Helical" evidence="8">
    <location>
        <begin position="146"/>
        <end position="163"/>
    </location>
</feature>
<feature type="transmembrane region" description="Helical" evidence="8">
    <location>
        <begin position="117"/>
        <end position="137"/>
    </location>
</feature>
<gene>
    <name evidence="10" type="ORF">KKR91_09250</name>
</gene>
<evidence type="ECO:0000256" key="5">
    <source>
        <dbReference type="ARBA" id="ARBA00022692"/>
    </source>
</evidence>
<feature type="transmembrane region" description="Helical" evidence="8">
    <location>
        <begin position="195"/>
        <end position="221"/>
    </location>
</feature>
<organism evidence="10 11">
    <name type="scientific">Arthrobacter jiangjiafuii</name>
    <dbReference type="NCBI Taxonomy" id="2817475"/>
    <lineage>
        <taxon>Bacteria</taxon>
        <taxon>Bacillati</taxon>
        <taxon>Actinomycetota</taxon>
        <taxon>Actinomycetes</taxon>
        <taxon>Micrococcales</taxon>
        <taxon>Micrococcaceae</taxon>
        <taxon>Arthrobacter</taxon>
    </lineage>
</organism>
<evidence type="ECO:0000256" key="1">
    <source>
        <dbReference type="ARBA" id="ARBA00004651"/>
    </source>
</evidence>
<name>A0A975M2L0_9MICC</name>
<evidence type="ECO:0000256" key="8">
    <source>
        <dbReference type="SAM" id="Phobius"/>
    </source>
</evidence>
<dbReference type="PANTHER" id="PTHR33908:SF11">
    <property type="entry name" value="MEMBRANE PROTEIN"/>
    <property type="match status" value="1"/>
</dbReference>
<dbReference type="InterPro" id="IPR050297">
    <property type="entry name" value="LipidA_mod_glycosyltrf_83"/>
</dbReference>
<reference evidence="10 11" key="1">
    <citation type="submission" date="2021-05" db="EMBL/GenBank/DDBJ databases">
        <title>Novel species in genus Arthrobacter.</title>
        <authorList>
            <person name="Zhang G."/>
        </authorList>
    </citation>
    <scope>NUCLEOTIDE SEQUENCE [LARGE SCALE GENOMIC DNA]</scope>
    <source>
        <strain evidence="11">zg-ZUI227</strain>
    </source>
</reference>
<evidence type="ECO:0000256" key="2">
    <source>
        <dbReference type="ARBA" id="ARBA00022475"/>
    </source>
</evidence>
<evidence type="ECO:0000256" key="7">
    <source>
        <dbReference type="ARBA" id="ARBA00023136"/>
    </source>
</evidence>
<keyword evidence="5 8" id="KW-0812">Transmembrane</keyword>
<evidence type="ECO:0000259" key="9">
    <source>
        <dbReference type="Pfam" id="PF13231"/>
    </source>
</evidence>
<keyword evidence="3 10" id="KW-0328">Glycosyltransferase</keyword>